<accession>A0A1U7CZ51</accession>
<proteinExistence type="predicted"/>
<dbReference type="KEGG" id="pbor:BSF38_05783"/>
<dbReference type="GO" id="GO:0003676">
    <property type="term" value="F:nucleic acid binding"/>
    <property type="evidence" value="ECO:0007669"/>
    <property type="project" value="InterPro"/>
</dbReference>
<evidence type="ECO:0000313" key="4">
    <source>
        <dbReference type="Proteomes" id="UP000186309"/>
    </source>
</evidence>
<feature type="domain" description="DDH" evidence="1">
    <location>
        <begin position="36"/>
        <end position="180"/>
    </location>
</feature>
<keyword evidence="4" id="KW-1185">Reference proteome</keyword>
<reference evidence="4" key="1">
    <citation type="submission" date="2016-12" db="EMBL/GenBank/DDBJ databases">
        <title>Comparative genomics of four Isosphaeraceae planctomycetes: a common pool of plasmids and glycoside hydrolase genes.</title>
        <authorList>
            <person name="Ivanova A."/>
        </authorList>
    </citation>
    <scope>NUCLEOTIDE SEQUENCE [LARGE SCALE GENOMIC DNA]</scope>
    <source>
        <strain evidence="4">PX4</strain>
    </source>
</reference>
<organism evidence="3 4">
    <name type="scientific">Paludisphaera borealis</name>
    <dbReference type="NCBI Taxonomy" id="1387353"/>
    <lineage>
        <taxon>Bacteria</taxon>
        <taxon>Pseudomonadati</taxon>
        <taxon>Planctomycetota</taxon>
        <taxon>Planctomycetia</taxon>
        <taxon>Isosphaerales</taxon>
        <taxon>Isosphaeraceae</taxon>
        <taxon>Paludisphaera</taxon>
    </lineage>
</organism>
<sequence>MTGAGDSSQDVELEIDSQRRVRSDRLLATLAPFSRVVAVSHVNPDPDSLASMLGIRELIQQCQPGKPVILTVEGMIARAENRAMVELIPVPLVPIESVHFDRETAVVMVDSQPHTGRRSSEAAMPQVVIDHHETGGDLSGVLFQDIRTHLGASSTMVTGYLLEQRVLVSPQLATALLYGIESETTGYPREASSLDDGALVWLFPRADKELLARIRNPKLPQSHFATFQRALANAFLYRDLIVAWCGDVSQPDIIAEVADFFVRFDQVNWVLAVGLFDGGLKLSLRASALGGQAGEVLRDVVEGMGSAGGHDKRAGGVVPLADASPKLVEQSLTELRRRLLAHLDIDEHQGRRLLNECSRIPAP</sequence>
<dbReference type="Pfam" id="PF02272">
    <property type="entry name" value="DHHA1"/>
    <property type="match status" value="1"/>
</dbReference>
<dbReference type="InterPro" id="IPR038763">
    <property type="entry name" value="DHH_sf"/>
</dbReference>
<evidence type="ECO:0000313" key="3">
    <source>
        <dbReference type="EMBL" id="APW64191.1"/>
    </source>
</evidence>
<dbReference type="STRING" id="1387353.BSF38_05783"/>
<dbReference type="EMBL" id="CP019082">
    <property type="protein sequence ID" value="APW64191.1"/>
    <property type="molecule type" value="Genomic_DNA"/>
</dbReference>
<dbReference type="RefSeq" id="WP_076350459.1">
    <property type="nucleotide sequence ID" value="NZ_CP019082.1"/>
</dbReference>
<dbReference type="InterPro" id="IPR003156">
    <property type="entry name" value="DHHA1_dom"/>
</dbReference>
<dbReference type="InterPro" id="IPR001667">
    <property type="entry name" value="DDH_dom"/>
</dbReference>
<dbReference type="Pfam" id="PF01368">
    <property type="entry name" value="DHH"/>
    <property type="match status" value="1"/>
</dbReference>
<dbReference type="AlphaFoldDB" id="A0A1U7CZ51"/>
<protein>
    <recommendedName>
        <fullName evidence="5">Inorganic diphosphatase</fullName>
    </recommendedName>
</protein>
<dbReference type="SUPFAM" id="SSF64182">
    <property type="entry name" value="DHH phosphoesterases"/>
    <property type="match status" value="1"/>
</dbReference>
<dbReference type="OrthoDB" id="9803668at2"/>
<dbReference type="PANTHER" id="PTHR47618:SF1">
    <property type="entry name" value="BIFUNCTIONAL OLIGORIBONUCLEASE AND PAP PHOSPHATASE NRNA"/>
    <property type="match status" value="1"/>
</dbReference>
<dbReference type="PANTHER" id="PTHR47618">
    <property type="entry name" value="BIFUNCTIONAL OLIGORIBONUCLEASE AND PAP PHOSPHATASE NRNA"/>
    <property type="match status" value="1"/>
</dbReference>
<dbReference type="Proteomes" id="UP000186309">
    <property type="component" value="Chromosome"/>
</dbReference>
<feature type="domain" description="DHHA1" evidence="2">
    <location>
        <begin position="240"/>
        <end position="329"/>
    </location>
</feature>
<evidence type="ECO:0000259" key="1">
    <source>
        <dbReference type="Pfam" id="PF01368"/>
    </source>
</evidence>
<evidence type="ECO:0008006" key="5">
    <source>
        <dbReference type="Google" id="ProtNLM"/>
    </source>
</evidence>
<evidence type="ECO:0000259" key="2">
    <source>
        <dbReference type="Pfam" id="PF02272"/>
    </source>
</evidence>
<dbReference type="Gene3D" id="3.90.1640.10">
    <property type="entry name" value="inorganic pyrophosphatase (n-terminal core)"/>
    <property type="match status" value="1"/>
</dbReference>
<name>A0A1U7CZ51_9BACT</name>
<dbReference type="InterPro" id="IPR051319">
    <property type="entry name" value="Oligoribo/pAp-PDE_c-di-AMP_PDE"/>
</dbReference>
<gene>
    <name evidence="3" type="ORF">BSF38_05783</name>
</gene>